<evidence type="ECO:0000313" key="2">
    <source>
        <dbReference type="EMBL" id="MTV56369.1"/>
    </source>
</evidence>
<gene>
    <name evidence="1" type="ORF">GCM10011572_53550</name>
    <name evidence="2" type="ORF">GM672_26965</name>
</gene>
<reference evidence="1" key="1">
    <citation type="journal article" date="2014" name="Int. J. Syst. Evol. Microbiol.">
        <title>Complete genome of a new Firmicutes species belonging to the dominant human colonic microbiota ('Ruminococcus bicirculans') reveals two chromosomes and a selective capacity to utilize plant glucans.</title>
        <authorList>
            <consortium name="NISC Comparative Sequencing Program"/>
            <person name="Wegmann U."/>
            <person name="Louis P."/>
            <person name="Goesmann A."/>
            <person name="Henrissat B."/>
            <person name="Duncan S.H."/>
            <person name="Flint H.J."/>
        </authorList>
    </citation>
    <scope>NUCLEOTIDE SEQUENCE</scope>
    <source>
        <strain evidence="1">CGMCC 1.15931</strain>
    </source>
</reference>
<sequence>MAEELGYHEQNEGWKHEWLADSHCVCFMRPREIGGGFMTVDFECRLFSTGYGKPRQGATATAYTGKGWKDRIVRDAIDHLERVMSDTGPATSQTA</sequence>
<reference evidence="4" key="2">
    <citation type="journal article" date="2019" name="Int. J. Syst. Evol. Microbiol.">
        <title>The Global Catalogue of Microorganisms (GCM) 10K type strain sequencing project: providing services to taxonomists for standard genome sequencing and annotation.</title>
        <authorList>
            <consortium name="The Broad Institute Genomics Platform"/>
            <consortium name="The Broad Institute Genome Sequencing Center for Infectious Disease"/>
            <person name="Wu L."/>
            <person name="Ma J."/>
        </authorList>
    </citation>
    <scope>NUCLEOTIDE SEQUENCE [LARGE SCALE GENOMIC DNA]</scope>
    <source>
        <strain evidence="4">CGMCC 1.15931</strain>
    </source>
</reference>
<reference evidence="2 3" key="3">
    <citation type="submission" date="2019-11" db="EMBL/GenBank/DDBJ databases">
        <title>Type strains purchased from KCTC, JCM and DSMZ.</title>
        <authorList>
            <person name="Lu H."/>
        </authorList>
    </citation>
    <scope>NUCLEOTIDE SEQUENCE [LARGE SCALE GENOMIC DNA]</scope>
    <source>
        <strain evidence="2 3">KCTC 52429</strain>
    </source>
</reference>
<organism evidence="2 3">
    <name type="scientific">Pseudoduganella buxea</name>
    <dbReference type="NCBI Taxonomy" id="1949069"/>
    <lineage>
        <taxon>Bacteria</taxon>
        <taxon>Pseudomonadati</taxon>
        <taxon>Pseudomonadota</taxon>
        <taxon>Betaproteobacteria</taxon>
        <taxon>Burkholderiales</taxon>
        <taxon>Oxalobacteraceae</taxon>
        <taxon>Telluria group</taxon>
        <taxon>Pseudoduganella</taxon>
    </lineage>
</organism>
<dbReference type="AlphaFoldDB" id="A0A6I3T4M1"/>
<dbReference type="Proteomes" id="UP000622638">
    <property type="component" value="Unassembled WGS sequence"/>
</dbReference>
<accession>A0A6I3T4M1</accession>
<proteinExistence type="predicted"/>
<reference evidence="1" key="4">
    <citation type="submission" date="2024-05" db="EMBL/GenBank/DDBJ databases">
        <authorList>
            <person name="Sun Q."/>
            <person name="Zhou Y."/>
        </authorList>
    </citation>
    <scope>NUCLEOTIDE SEQUENCE</scope>
    <source>
        <strain evidence="1">CGMCC 1.15931</strain>
    </source>
</reference>
<evidence type="ECO:0000313" key="1">
    <source>
        <dbReference type="EMBL" id="GGC25437.1"/>
    </source>
</evidence>
<dbReference type="EMBL" id="WNKZ01000166">
    <property type="protein sequence ID" value="MTV56369.1"/>
    <property type="molecule type" value="Genomic_DNA"/>
</dbReference>
<dbReference type="Proteomes" id="UP000430634">
    <property type="component" value="Unassembled WGS sequence"/>
</dbReference>
<dbReference type="RefSeq" id="WP_155473589.1">
    <property type="nucleotide sequence ID" value="NZ_BMKG01000053.1"/>
</dbReference>
<name>A0A6I3T4M1_9BURK</name>
<evidence type="ECO:0000313" key="3">
    <source>
        <dbReference type="Proteomes" id="UP000430634"/>
    </source>
</evidence>
<dbReference type="OrthoDB" id="9153446at2"/>
<dbReference type="EMBL" id="BMKG01000053">
    <property type="protein sequence ID" value="GGC25437.1"/>
    <property type="molecule type" value="Genomic_DNA"/>
</dbReference>
<comment type="caution">
    <text evidence="2">The sequence shown here is derived from an EMBL/GenBank/DDBJ whole genome shotgun (WGS) entry which is preliminary data.</text>
</comment>
<evidence type="ECO:0000313" key="4">
    <source>
        <dbReference type="Proteomes" id="UP000622638"/>
    </source>
</evidence>
<keyword evidence="4" id="KW-1185">Reference proteome</keyword>
<protein>
    <submittedName>
        <fullName evidence="2">Uncharacterized protein</fullName>
    </submittedName>
</protein>